<comment type="subcellular location">
    <subcellularLocation>
        <location evidence="3">Cytoplasm</location>
    </subcellularLocation>
</comment>
<dbReference type="HAMAP" id="MF_01077">
    <property type="entry name" value="RimP"/>
    <property type="match status" value="1"/>
</dbReference>
<sequence>MANEAQIQQLEAFVGEILAEEPEFFLVSLRIKPTNNVKVFVDGDQGITIEKCVRINRRLYKAIEESGMYPDGDFSLEVSSPGLDEPLKLTRQFTKNIGRDLEITFNDDTKKEGKLLSVTDADIILEHTEGKGKKAVTQQIVVPFANIKTAVVQVKF</sequence>
<accession>A0ABW9ZXU2</accession>
<dbReference type="Gene3D" id="3.30.300.70">
    <property type="entry name" value="RimP-like superfamily, N-terminal"/>
    <property type="match status" value="1"/>
</dbReference>
<dbReference type="InterPro" id="IPR028998">
    <property type="entry name" value="RimP_C"/>
</dbReference>
<feature type="domain" description="Ribosome maturation factor RimP N-terminal" evidence="4">
    <location>
        <begin position="21"/>
        <end position="84"/>
    </location>
</feature>
<dbReference type="Pfam" id="PF02576">
    <property type="entry name" value="RimP_N"/>
    <property type="match status" value="1"/>
</dbReference>
<comment type="similarity">
    <text evidence="3">Belongs to the RimP family.</text>
</comment>
<comment type="function">
    <text evidence="3">Required for maturation of 30S ribosomal subunits.</text>
</comment>
<keyword evidence="7" id="KW-1185">Reference proteome</keyword>
<evidence type="ECO:0000313" key="7">
    <source>
        <dbReference type="Proteomes" id="UP000753802"/>
    </source>
</evidence>
<dbReference type="InterPro" id="IPR003728">
    <property type="entry name" value="Ribosome_maturation_RimP"/>
</dbReference>
<protein>
    <recommendedName>
        <fullName evidence="3">Ribosome maturation factor RimP</fullName>
    </recommendedName>
</protein>
<feature type="domain" description="Ribosome maturation factor RimP C-terminal" evidence="5">
    <location>
        <begin position="87"/>
        <end position="156"/>
    </location>
</feature>
<gene>
    <name evidence="3" type="primary">rimP</name>
    <name evidence="6" type="ORF">GWC95_18860</name>
</gene>
<reference evidence="6 7" key="1">
    <citation type="submission" date="2020-01" db="EMBL/GenBank/DDBJ databases">
        <title>Genome analysis.</title>
        <authorList>
            <person name="Wu S."/>
            <person name="Wang G."/>
        </authorList>
    </citation>
    <scope>NUCLEOTIDE SEQUENCE [LARGE SCALE GENOMIC DNA]</scope>
    <source>
        <strain evidence="6 7">SYL130</strain>
    </source>
</reference>
<keyword evidence="2 3" id="KW-0690">Ribosome biogenesis</keyword>
<dbReference type="InterPro" id="IPR028989">
    <property type="entry name" value="RimP_N"/>
</dbReference>
<keyword evidence="1 3" id="KW-0963">Cytoplasm</keyword>
<evidence type="ECO:0000259" key="5">
    <source>
        <dbReference type="Pfam" id="PF17384"/>
    </source>
</evidence>
<dbReference type="PANTHER" id="PTHR33867">
    <property type="entry name" value="RIBOSOME MATURATION FACTOR RIMP"/>
    <property type="match status" value="1"/>
</dbReference>
<dbReference type="InterPro" id="IPR035956">
    <property type="entry name" value="RimP_N_sf"/>
</dbReference>
<dbReference type="Pfam" id="PF17384">
    <property type="entry name" value="DUF150_C"/>
    <property type="match status" value="1"/>
</dbReference>
<evidence type="ECO:0000256" key="1">
    <source>
        <dbReference type="ARBA" id="ARBA00022490"/>
    </source>
</evidence>
<dbReference type="SUPFAM" id="SSF75420">
    <property type="entry name" value="YhbC-like, N-terminal domain"/>
    <property type="match status" value="1"/>
</dbReference>
<proteinExistence type="inferred from homology"/>
<organism evidence="6 7">
    <name type="scientific">Sediminibacterium roseum</name>
    <dbReference type="NCBI Taxonomy" id="1978412"/>
    <lineage>
        <taxon>Bacteria</taxon>
        <taxon>Pseudomonadati</taxon>
        <taxon>Bacteroidota</taxon>
        <taxon>Chitinophagia</taxon>
        <taxon>Chitinophagales</taxon>
        <taxon>Chitinophagaceae</taxon>
        <taxon>Sediminibacterium</taxon>
    </lineage>
</organism>
<dbReference type="Proteomes" id="UP000753802">
    <property type="component" value="Unassembled WGS sequence"/>
</dbReference>
<name>A0ABW9ZXU2_9BACT</name>
<dbReference type="PANTHER" id="PTHR33867:SF1">
    <property type="entry name" value="RIBOSOME MATURATION FACTOR RIMP"/>
    <property type="match status" value="1"/>
</dbReference>
<evidence type="ECO:0000313" key="6">
    <source>
        <dbReference type="EMBL" id="NCI51993.1"/>
    </source>
</evidence>
<evidence type="ECO:0000256" key="2">
    <source>
        <dbReference type="ARBA" id="ARBA00022517"/>
    </source>
</evidence>
<dbReference type="EMBL" id="JAACJS010000015">
    <property type="protein sequence ID" value="NCI51993.1"/>
    <property type="molecule type" value="Genomic_DNA"/>
</dbReference>
<dbReference type="CDD" id="cd01734">
    <property type="entry name" value="YlxS_C"/>
    <property type="match status" value="1"/>
</dbReference>
<evidence type="ECO:0000256" key="3">
    <source>
        <dbReference type="HAMAP-Rule" id="MF_01077"/>
    </source>
</evidence>
<dbReference type="RefSeq" id="WP_161820253.1">
    <property type="nucleotide sequence ID" value="NZ_JAACJS010000015.1"/>
</dbReference>
<evidence type="ECO:0000259" key="4">
    <source>
        <dbReference type="Pfam" id="PF02576"/>
    </source>
</evidence>
<comment type="caution">
    <text evidence="6">The sequence shown here is derived from an EMBL/GenBank/DDBJ whole genome shotgun (WGS) entry which is preliminary data.</text>
</comment>